<proteinExistence type="predicted"/>
<dbReference type="InterPro" id="IPR051606">
    <property type="entry name" value="Polyketide_Oxido-like"/>
</dbReference>
<organism evidence="2 3">
    <name type="scientific">Salibacterium qingdaonense</name>
    <dbReference type="NCBI Taxonomy" id="266892"/>
    <lineage>
        <taxon>Bacteria</taxon>
        <taxon>Bacillati</taxon>
        <taxon>Bacillota</taxon>
        <taxon>Bacilli</taxon>
        <taxon>Bacillales</taxon>
        <taxon>Bacillaceae</taxon>
    </lineage>
</organism>
<feature type="domain" description="NAD(P)-binding" evidence="1">
    <location>
        <begin position="14"/>
        <end position="198"/>
    </location>
</feature>
<dbReference type="SUPFAM" id="SSF51735">
    <property type="entry name" value="NAD(P)-binding Rossmann-fold domains"/>
    <property type="match status" value="1"/>
</dbReference>
<gene>
    <name evidence="2" type="ORF">SAMN04488054_10343</name>
</gene>
<dbReference type="InterPro" id="IPR036291">
    <property type="entry name" value="NAD(P)-bd_dom_sf"/>
</dbReference>
<dbReference type="PANTHER" id="PTHR43355">
    <property type="entry name" value="FLAVIN REDUCTASE (NADPH)"/>
    <property type="match status" value="1"/>
</dbReference>
<dbReference type="PANTHER" id="PTHR43355:SF2">
    <property type="entry name" value="FLAVIN REDUCTASE (NADPH)"/>
    <property type="match status" value="1"/>
</dbReference>
<protein>
    <submittedName>
        <fullName evidence="2">Putative NADH-flavin reductase</fullName>
    </submittedName>
</protein>
<dbReference type="Proteomes" id="UP000199668">
    <property type="component" value="Unassembled WGS sequence"/>
</dbReference>
<dbReference type="GO" id="GO:0016646">
    <property type="term" value="F:oxidoreductase activity, acting on the CH-NH group of donors, NAD or NADP as acceptor"/>
    <property type="evidence" value="ECO:0007669"/>
    <property type="project" value="TreeGrafter"/>
</dbReference>
<evidence type="ECO:0000313" key="3">
    <source>
        <dbReference type="Proteomes" id="UP000199668"/>
    </source>
</evidence>
<reference evidence="2 3" key="1">
    <citation type="submission" date="2016-10" db="EMBL/GenBank/DDBJ databases">
        <authorList>
            <person name="de Groot N.N."/>
        </authorList>
    </citation>
    <scope>NUCLEOTIDE SEQUENCE [LARGE SCALE GENOMIC DNA]</scope>
    <source>
        <strain evidence="2 3">CGMCC 1.6134</strain>
    </source>
</reference>
<evidence type="ECO:0000313" key="2">
    <source>
        <dbReference type="EMBL" id="SFL63411.1"/>
    </source>
</evidence>
<keyword evidence="3" id="KW-1185">Reference proteome</keyword>
<evidence type="ECO:0000259" key="1">
    <source>
        <dbReference type="Pfam" id="PF13460"/>
    </source>
</evidence>
<dbReference type="AlphaFoldDB" id="A0A1I4JB20"/>
<dbReference type="STRING" id="266892.SAMN04488054_10343"/>
<dbReference type="Gene3D" id="3.40.50.720">
    <property type="entry name" value="NAD(P)-binding Rossmann-like Domain"/>
    <property type="match status" value="1"/>
</dbReference>
<dbReference type="InterPro" id="IPR016040">
    <property type="entry name" value="NAD(P)-bd_dom"/>
</dbReference>
<accession>A0A1I4JB20</accession>
<sequence length="213" mass="23257">MEGADQAMNISIFGATGRVGNRLLPMLLSSGYSVRALARSPEKLKSHPSLQVIEGNVLTDKDVQTTISGTDIVISTLGTDKQNTLQRAFPLIIDAMIQENVQRILSTGTAGILNARRDPAIFRFETNESKRRSTTAARDHAEACKLLQQSPLNWTIACPTYLPEGEASGIFRTGADFLPEDGKSITTGDTALFLYRLVSGEESFHRRRAGLAY</sequence>
<dbReference type="EMBL" id="FOTY01000003">
    <property type="protein sequence ID" value="SFL63411.1"/>
    <property type="molecule type" value="Genomic_DNA"/>
</dbReference>
<name>A0A1I4JB20_9BACI</name>
<dbReference type="Pfam" id="PF13460">
    <property type="entry name" value="NAD_binding_10"/>
    <property type="match status" value="1"/>
</dbReference>